<dbReference type="KEGG" id="hdh:G5B40_16130"/>
<evidence type="ECO:0000313" key="1">
    <source>
        <dbReference type="EMBL" id="QIE56830.1"/>
    </source>
</evidence>
<reference evidence="1 2" key="1">
    <citation type="submission" date="2020-02" db="EMBL/GenBank/DDBJ databases">
        <title>complete genome sequence of Rhodobacteraceae bacterium.</title>
        <authorList>
            <person name="Park J."/>
            <person name="Kim Y.-S."/>
            <person name="Kim K.-H."/>
        </authorList>
    </citation>
    <scope>NUCLEOTIDE SEQUENCE [LARGE SCALE GENOMIC DNA]</scope>
    <source>
        <strain evidence="1 2">RR4-56</strain>
    </source>
</reference>
<proteinExistence type="predicted"/>
<name>A0A7L5BWQ5_9RHOB</name>
<dbReference type="EMBL" id="CP049056">
    <property type="protein sequence ID" value="QIE56830.1"/>
    <property type="molecule type" value="Genomic_DNA"/>
</dbReference>
<dbReference type="Proteomes" id="UP000503336">
    <property type="component" value="Chromosome"/>
</dbReference>
<accession>A0A7L5BWQ5</accession>
<keyword evidence="2" id="KW-1185">Reference proteome</keyword>
<organism evidence="1 2">
    <name type="scientific">Pikeienuella piscinae</name>
    <dbReference type="NCBI Taxonomy" id="2748098"/>
    <lineage>
        <taxon>Bacteria</taxon>
        <taxon>Pseudomonadati</taxon>
        <taxon>Pseudomonadota</taxon>
        <taxon>Alphaproteobacteria</taxon>
        <taxon>Rhodobacterales</taxon>
        <taxon>Paracoccaceae</taxon>
        <taxon>Pikeienuella</taxon>
    </lineage>
</organism>
<dbReference type="RefSeq" id="WP_165100634.1">
    <property type="nucleotide sequence ID" value="NZ_CP049056.1"/>
</dbReference>
<protein>
    <submittedName>
        <fullName evidence="1">Uncharacterized protein</fullName>
    </submittedName>
</protein>
<evidence type="ECO:0000313" key="2">
    <source>
        <dbReference type="Proteomes" id="UP000503336"/>
    </source>
</evidence>
<gene>
    <name evidence="1" type="ORF">G5B40_16130</name>
</gene>
<sequence length="140" mass="15338">MRGFFFILALTPGLAAADAARVDQGLDEGCFAIDTWPLSIPVHMAERHYWTYDQAPSSHDFELIRDDTQIFLSVGDRVSCFIVDPFAPATAETIEAALERKFSGAWSRSGDVWMVDGARPLTVRLTNTERGAGIAVETGS</sequence>
<dbReference type="AlphaFoldDB" id="A0A7L5BWQ5"/>